<dbReference type="InterPro" id="IPR029063">
    <property type="entry name" value="SAM-dependent_MTases_sf"/>
</dbReference>
<name>A0A4P7AGH3_9MOLU</name>
<dbReference type="InterPro" id="IPR050210">
    <property type="entry name" value="tRNA_Adenine-N(6)_MTase"/>
</dbReference>
<dbReference type="GO" id="GO:0003676">
    <property type="term" value="F:nucleic acid binding"/>
    <property type="evidence" value="ECO:0007669"/>
    <property type="project" value="InterPro"/>
</dbReference>
<dbReference type="Pfam" id="PF05175">
    <property type="entry name" value="MTS"/>
    <property type="match status" value="1"/>
</dbReference>
<dbReference type="InterPro" id="IPR002052">
    <property type="entry name" value="DNA_methylase_N6_adenine_CS"/>
</dbReference>
<dbReference type="AlphaFoldDB" id="A0A4P7AGH3"/>
<dbReference type="EMBL" id="CP038013">
    <property type="protein sequence ID" value="QBQ07212.1"/>
    <property type="molecule type" value="Genomic_DNA"/>
</dbReference>
<dbReference type="OrthoDB" id="9777257at2"/>
<keyword evidence="2" id="KW-0489">Methyltransferase</keyword>
<evidence type="ECO:0000259" key="1">
    <source>
        <dbReference type="Pfam" id="PF05175"/>
    </source>
</evidence>
<dbReference type="KEGG" id="sgq:SGLAD_v1c00110"/>
<dbReference type="InterPro" id="IPR007848">
    <property type="entry name" value="Small_mtfrase_dom"/>
</dbReference>
<evidence type="ECO:0000313" key="3">
    <source>
        <dbReference type="Proteomes" id="UP000294309"/>
    </source>
</evidence>
<reference evidence="2 3" key="1">
    <citation type="submission" date="2019-03" db="EMBL/GenBank/DDBJ databases">
        <title>Complete genome sequence of Spiroplasma gladiatoris TG-1 (DSM 22552).</title>
        <authorList>
            <person name="Lin Y.-C."/>
            <person name="Chou L."/>
            <person name="Kuo C.-H."/>
        </authorList>
    </citation>
    <scope>NUCLEOTIDE SEQUENCE [LARGE SCALE GENOMIC DNA]</scope>
    <source>
        <strain evidence="2 3">TG-1</strain>
    </source>
</reference>
<dbReference type="GO" id="GO:0008757">
    <property type="term" value="F:S-adenosylmethionine-dependent methyltransferase activity"/>
    <property type="evidence" value="ECO:0007669"/>
    <property type="project" value="UniProtKB-ARBA"/>
</dbReference>
<dbReference type="RefSeq" id="WP_134297015.1">
    <property type="nucleotide sequence ID" value="NZ_CP038013.1"/>
</dbReference>
<dbReference type="PROSITE" id="PS00092">
    <property type="entry name" value="N6_MTASE"/>
    <property type="match status" value="1"/>
</dbReference>
<keyword evidence="3" id="KW-1185">Reference proteome</keyword>
<keyword evidence="2" id="KW-0808">Transferase</keyword>
<dbReference type="SUPFAM" id="SSF53335">
    <property type="entry name" value="S-adenosyl-L-methionine-dependent methyltransferases"/>
    <property type="match status" value="1"/>
</dbReference>
<dbReference type="Proteomes" id="UP000294309">
    <property type="component" value="Chromosome"/>
</dbReference>
<dbReference type="GO" id="GO:0008170">
    <property type="term" value="F:N-methyltransferase activity"/>
    <property type="evidence" value="ECO:0007669"/>
    <property type="project" value="UniProtKB-ARBA"/>
</dbReference>
<dbReference type="CDD" id="cd02440">
    <property type="entry name" value="AdoMet_MTases"/>
    <property type="match status" value="1"/>
</dbReference>
<dbReference type="Gene3D" id="3.40.50.150">
    <property type="entry name" value="Vaccinia Virus protein VP39"/>
    <property type="match status" value="1"/>
</dbReference>
<sequence>MKVINKVLNYKNLNIIQDTEMFSFCLDSILLANFYKPKTKEKKICDFGTNNAIIPLIVSKFSNDQTKITGVEIQKRASDIAKENVLLNCLDKKIEIINEDIKDFLKNKNNYFDIIYCNPPFFKTNKDSNLNKKSETLIPARHETLINLEEIIFSAKVALKNGGRFVMVHLAERLDEIIYLLWKNNFKIKNLQFIYSKKNQQPKKILLDAINDGNCGINIMKNFYVHNENGTYTNEMKKVFGDLSDEDMQ</sequence>
<evidence type="ECO:0000313" key="2">
    <source>
        <dbReference type="EMBL" id="QBQ07212.1"/>
    </source>
</evidence>
<dbReference type="GO" id="GO:0032259">
    <property type="term" value="P:methylation"/>
    <property type="evidence" value="ECO:0007669"/>
    <property type="project" value="UniProtKB-KW"/>
</dbReference>
<feature type="domain" description="Methyltransferase small" evidence="1">
    <location>
        <begin position="29"/>
        <end position="168"/>
    </location>
</feature>
<dbReference type="PANTHER" id="PTHR47739:SF1">
    <property type="entry name" value="TRNA1(VAL) (ADENINE(37)-N6)-METHYLTRANSFERASE"/>
    <property type="match status" value="1"/>
</dbReference>
<gene>
    <name evidence="2" type="primary">yabB</name>
    <name evidence="2" type="ORF">SGLAD_v1c00110</name>
</gene>
<protein>
    <submittedName>
        <fullName evidence="2">Methyltransferase</fullName>
    </submittedName>
</protein>
<proteinExistence type="predicted"/>
<accession>A0A4P7AGH3</accession>
<organism evidence="2 3">
    <name type="scientific">Spiroplasma gladiatoris</name>
    <dbReference type="NCBI Taxonomy" id="2143"/>
    <lineage>
        <taxon>Bacteria</taxon>
        <taxon>Bacillati</taxon>
        <taxon>Mycoplasmatota</taxon>
        <taxon>Mollicutes</taxon>
        <taxon>Entomoplasmatales</taxon>
        <taxon>Spiroplasmataceae</taxon>
        <taxon>Spiroplasma</taxon>
    </lineage>
</organism>
<dbReference type="PANTHER" id="PTHR47739">
    <property type="entry name" value="TRNA1(VAL) (ADENINE(37)-N6)-METHYLTRANSFERASE"/>
    <property type="match status" value="1"/>
</dbReference>